<organism evidence="2 3">
    <name type="scientific">Novispirillum itersonii</name>
    <name type="common">Aquaspirillum itersonii</name>
    <dbReference type="NCBI Taxonomy" id="189"/>
    <lineage>
        <taxon>Bacteria</taxon>
        <taxon>Pseudomonadati</taxon>
        <taxon>Pseudomonadota</taxon>
        <taxon>Alphaproteobacteria</taxon>
        <taxon>Rhodospirillales</taxon>
        <taxon>Novispirillaceae</taxon>
        <taxon>Novispirillum</taxon>
    </lineage>
</organism>
<evidence type="ECO:0000259" key="1">
    <source>
        <dbReference type="PROSITE" id="PS50995"/>
    </source>
</evidence>
<dbReference type="PROSITE" id="PS50995">
    <property type="entry name" value="HTH_MARR_2"/>
    <property type="match status" value="1"/>
</dbReference>
<gene>
    <name evidence="2" type="ORF">FHS48_003080</name>
</gene>
<dbReference type="PRINTS" id="PR00598">
    <property type="entry name" value="HTHMARR"/>
</dbReference>
<dbReference type="PANTHER" id="PTHR33164:SF104">
    <property type="entry name" value="TRANSCRIPTIONAL REGULATORY PROTEIN"/>
    <property type="match status" value="1"/>
</dbReference>
<comment type="caution">
    <text evidence="2">The sequence shown here is derived from an EMBL/GenBank/DDBJ whole genome shotgun (WGS) entry which is preliminary data.</text>
</comment>
<keyword evidence="3" id="KW-1185">Reference proteome</keyword>
<accession>A0A7X0DNR3</accession>
<dbReference type="RefSeq" id="WP_184264590.1">
    <property type="nucleotide sequence ID" value="NZ_JACIIX010000012.1"/>
</dbReference>
<protein>
    <submittedName>
        <fullName evidence="2">DNA-binding MarR family transcriptional regulator</fullName>
    </submittedName>
</protein>
<dbReference type="Proteomes" id="UP000544872">
    <property type="component" value="Unassembled WGS sequence"/>
</dbReference>
<name>A0A7X0DNR3_NOVIT</name>
<dbReference type="PANTHER" id="PTHR33164">
    <property type="entry name" value="TRANSCRIPTIONAL REGULATOR, MARR FAMILY"/>
    <property type="match status" value="1"/>
</dbReference>
<dbReference type="GO" id="GO:0003700">
    <property type="term" value="F:DNA-binding transcription factor activity"/>
    <property type="evidence" value="ECO:0007669"/>
    <property type="project" value="InterPro"/>
</dbReference>
<dbReference type="InterPro" id="IPR000835">
    <property type="entry name" value="HTH_MarR-typ"/>
</dbReference>
<reference evidence="2 3" key="1">
    <citation type="submission" date="2020-08" db="EMBL/GenBank/DDBJ databases">
        <title>Genomic Encyclopedia of Type Strains, Phase IV (KMG-IV): sequencing the most valuable type-strain genomes for metagenomic binning, comparative biology and taxonomic classification.</title>
        <authorList>
            <person name="Goeker M."/>
        </authorList>
    </citation>
    <scope>NUCLEOTIDE SEQUENCE [LARGE SCALE GENOMIC DNA]</scope>
    <source>
        <strain evidence="2 3">DSM 11590</strain>
    </source>
</reference>
<dbReference type="InterPro" id="IPR036388">
    <property type="entry name" value="WH-like_DNA-bd_sf"/>
</dbReference>
<feature type="domain" description="HTH marR-type" evidence="1">
    <location>
        <begin position="45"/>
        <end position="184"/>
    </location>
</feature>
<sequence length="193" mass="21119">MTDTPAPERTEIIITRPAAVTDPAPLPDRAARAVAQWAQERPELDASSMLPLGRMSELLHRIRTFRLEPVYGEHGLNRGEFDVLATLRRSGVPHALTPTALYGALMVSSGGMTNRIDRLERLGLVERRPHPHDRRGTLVGLTAAGLALIDRLVDRHVAVQRAVLSPLTAEEQDQLSILLGKLLAGLEEAPSSR</sequence>
<dbReference type="SUPFAM" id="SSF46785">
    <property type="entry name" value="Winged helix' DNA-binding domain"/>
    <property type="match status" value="1"/>
</dbReference>
<proteinExistence type="predicted"/>
<keyword evidence="2" id="KW-0238">DNA-binding</keyword>
<dbReference type="GO" id="GO:0006950">
    <property type="term" value="P:response to stress"/>
    <property type="evidence" value="ECO:0007669"/>
    <property type="project" value="TreeGrafter"/>
</dbReference>
<dbReference type="InterPro" id="IPR039422">
    <property type="entry name" value="MarR/SlyA-like"/>
</dbReference>
<dbReference type="GO" id="GO:0003677">
    <property type="term" value="F:DNA binding"/>
    <property type="evidence" value="ECO:0007669"/>
    <property type="project" value="UniProtKB-KW"/>
</dbReference>
<dbReference type="EMBL" id="JACIIX010000012">
    <property type="protein sequence ID" value="MBB6211639.1"/>
    <property type="molecule type" value="Genomic_DNA"/>
</dbReference>
<dbReference type="AlphaFoldDB" id="A0A7X0DNR3"/>
<dbReference type="InterPro" id="IPR036390">
    <property type="entry name" value="WH_DNA-bd_sf"/>
</dbReference>
<dbReference type="SMART" id="SM00347">
    <property type="entry name" value="HTH_MARR"/>
    <property type="match status" value="1"/>
</dbReference>
<evidence type="ECO:0000313" key="3">
    <source>
        <dbReference type="Proteomes" id="UP000544872"/>
    </source>
</evidence>
<dbReference type="Gene3D" id="1.10.10.10">
    <property type="entry name" value="Winged helix-like DNA-binding domain superfamily/Winged helix DNA-binding domain"/>
    <property type="match status" value="1"/>
</dbReference>
<evidence type="ECO:0000313" key="2">
    <source>
        <dbReference type="EMBL" id="MBB6211639.1"/>
    </source>
</evidence>
<dbReference type="Pfam" id="PF12802">
    <property type="entry name" value="MarR_2"/>
    <property type="match status" value="1"/>
</dbReference>